<comment type="caution">
    <text evidence="2">The sequence shown here is derived from an EMBL/GenBank/DDBJ whole genome shotgun (WGS) entry which is preliminary data.</text>
</comment>
<dbReference type="Proteomes" id="UP001172155">
    <property type="component" value="Unassembled WGS sequence"/>
</dbReference>
<feature type="region of interest" description="Disordered" evidence="1">
    <location>
        <begin position="1"/>
        <end position="56"/>
    </location>
</feature>
<feature type="compositionally biased region" description="Low complexity" evidence="1">
    <location>
        <begin position="25"/>
        <end position="42"/>
    </location>
</feature>
<organism evidence="2 3">
    <name type="scientific">Schizothecium vesticola</name>
    <dbReference type="NCBI Taxonomy" id="314040"/>
    <lineage>
        <taxon>Eukaryota</taxon>
        <taxon>Fungi</taxon>
        <taxon>Dikarya</taxon>
        <taxon>Ascomycota</taxon>
        <taxon>Pezizomycotina</taxon>
        <taxon>Sordariomycetes</taxon>
        <taxon>Sordariomycetidae</taxon>
        <taxon>Sordariales</taxon>
        <taxon>Schizotheciaceae</taxon>
        <taxon>Schizothecium</taxon>
    </lineage>
</organism>
<name>A0AA40K2U7_9PEZI</name>
<evidence type="ECO:0000256" key="1">
    <source>
        <dbReference type="SAM" id="MobiDB-lite"/>
    </source>
</evidence>
<proteinExistence type="predicted"/>
<evidence type="ECO:0000313" key="2">
    <source>
        <dbReference type="EMBL" id="KAK0743878.1"/>
    </source>
</evidence>
<keyword evidence="3" id="KW-1185">Reference proteome</keyword>
<gene>
    <name evidence="2" type="ORF">B0T18DRAFT_416075</name>
</gene>
<dbReference type="AlphaFoldDB" id="A0AA40K2U7"/>
<accession>A0AA40K2U7</accession>
<feature type="compositionally biased region" description="Basic and acidic residues" evidence="1">
    <location>
        <begin position="1"/>
        <end position="14"/>
    </location>
</feature>
<evidence type="ECO:0000313" key="3">
    <source>
        <dbReference type="Proteomes" id="UP001172155"/>
    </source>
</evidence>
<sequence>MAESAKAQESRSETEPDAPAPPPYSSDASSLPQAEPTTSSAARPPPSPGAVVPSLQPPFVPHRAFPPLMTAYYIYEMSLETFKYFRLCGGTDKTDVLLTCEMCTGLVPRSPLGTRPGIILHNGPSKDAPVLAATGAESQRAAQYLSFNPRSVVLLPPLRAAPRATVRDLTTTTMRAVRVEENKGVGFQLSLAVGGPDARDRDEFEWRKGTWEGATPGRTDSGYTLLRLAPSGREHEVIATLKWPRGLEWLTKAFTLELKGSAHNGSLGDRGVLMIVATAMRIFNLRLAGQAGKGYLSIADKTHKKEARGQEW</sequence>
<reference evidence="2" key="1">
    <citation type="submission" date="2023-06" db="EMBL/GenBank/DDBJ databases">
        <title>Genome-scale phylogeny and comparative genomics of the fungal order Sordariales.</title>
        <authorList>
            <consortium name="Lawrence Berkeley National Laboratory"/>
            <person name="Hensen N."/>
            <person name="Bonometti L."/>
            <person name="Westerberg I."/>
            <person name="Brannstrom I.O."/>
            <person name="Guillou S."/>
            <person name="Cros-Aarteil S."/>
            <person name="Calhoun S."/>
            <person name="Haridas S."/>
            <person name="Kuo A."/>
            <person name="Mondo S."/>
            <person name="Pangilinan J."/>
            <person name="Riley R."/>
            <person name="LaButti K."/>
            <person name="Andreopoulos B."/>
            <person name="Lipzen A."/>
            <person name="Chen C."/>
            <person name="Yanf M."/>
            <person name="Daum C."/>
            <person name="Ng V."/>
            <person name="Clum A."/>
            <person name="Steindorff A."/>
            <person name="Ohm R."/>
            <person name="Martin F."/>
            <person name="Silar P."/>
            <person name="Natvig D."/>
            <person name="Lalanne C."/>
            <person name="Gautier V."/>
            <person name="Ament-velasquez S.L."/>
            <person name="Kruys A."/>
            <person name="Hutchinson M.I."/>
            <person name="Powell A.J."/>
            <person name="Barry K."/>
            <person name="Miller A.N."/>
            <person name="Grigoriev I.V."/>
            <person name="Debuchy R."/>
            <person name="Gladieux P."/>
            <person name="Thoren M.H."/>
            <person name="Johannesson H."/>
        </authorList>
    </citation>
    <scope>NUCLEOTIDE SEQUENCE</scope>
    <source>
        <strain evidence="2">SMH3187-1</strain>
    </source>
</reference>
<dbReference type="EMBL" id="JAUKUD010000005">
    <property type="protein sequence ID" value="KAK0743878.1"/>
    <property type="molecule type" value="Genomic_DNA"/>
</dbReference>
<protein>
    <submittedName>
        <fullName evidence="2">Uncharacterized protein</fullName>
    </submittedName>
</protein>